<dbReference type="STRING" id="118168.MC7420_8317"/>
<dbReference type="InterPro" id="IPR008638">
    <property type="entry name" value="FhaB/CdiA-like_TPS"/>
</dbReference>
<dbReference type="NCBIfam" id="TIGR01901">
    <property type="entry name" value="adhes_NPXG"/>
    <property type="match status" value="1"/>
</dbReference>
<organism evidence="2 3">
    <name type="scientific">Coleofasciculus chthonoplastes PCC 7420</name>
    <dbReference type="NCBI Taxonomy" id="118168"/>
    <lineage>
        <taxon>Bacteria</taxon>
        <taxon>Bacillati</taxon>
        <taxon>Cyanobacteriota</taxon>
        <taxon>Cyanophyceae</taxon>
        <taxon>Coleofasciculales</taxon>
        <taxon>Coleofasciculaceae</taxon>
        <taxon>Coleofasciculus</taxon>
    </lineage>
</organism>
<name>B4W0X8_9CYAN</name>
<dbReference type="HOGENOM" id="CLU_001178_0_0_3"/>
<dbReference type="Proteomes" id="UP000003835">
    <property type="component" value="Unassembled WGS sequence"/>
</dbReference>
<keyword evidence="3" id="KW-1185">Reference proteome</keyword>
<dbReference type="SUPFAM" id="SSF51126">
    <property type="entry name" value="Pectin lyase-like"/>
    <property type="match status" value="1"/>
</dbReference>
<sequence length="1785" mass="182620">MLAGMLAPSSTYAQSITPAADGTGTMVTPDGNRFDIHGGTFSGDGANLFHSFEQFGLDSGQIANFLSDPTIQHIIGRVVGGDPSQINGLIQVMGGNSNLVLMNPAGWVLGSEAQINVPAAFTLTTATGVGFENGYWFNGWGENDYSNLIGTPSQFAFDSMQPGSIINAGNLEVLEGQTLTLLGGTVVNTGEIRAPGGTITIAAVPGKNRVRIRQSGHLLSLEIEAPRTVDGQLLSFTARDLPDLLTVGATGMETGLTANADGTVQLGESGTRIPTTQGSAMPTAGFAYASGSLDVSNSGVGKVGGEVNILGQRVGVFGATVDASGTNGGGLVRVGGDYQGQGTIPNASRTVVSADSRINADALVEGNGGQVIVWADDATGFNGNISAGGGSDSGDGGFVEVSGKDALAFSGYVDVSAANGQDGTILLDPRDIIIEPNDGVADDNGQISPGVDEEILFNDGGNAVDFEIDDTALTALTGNILLQAQQDIIAQAGTNLNFTNQTFGETIRFEAGRDIQINSRLTTAGGSVELTATTGGIVFDGIDTSVNTGNAGSVTLQAAGDITTIENFLVELVDPENISAGVTDIADASINTSVSVNGSGNGGDISLISTNGSIDTSSGDILSVTPDGRGGSVALQAGGNITVKSIGSYVNPTGDAGSITLQAGGNITTTGLLGENGEGTLISSAKTGNGGQISLTSTNGSIDTRSGEIWAFSINGNAGAIALSAADEINTAEIKASAESGDGSGGTISFSNAGDVNTAEIDVSADLGNGGSISFLGASGINTAEIDASSVSGNGGTISFSDAGDVNITEIQASAESGDGSGGTISFSNAGDVNTAEIDVSADLGNGGSISFSGASGINTAQIDASSVSGNGGTISFSSAGDINTTEIDASAESGDGGTISFSGASDINTAQIDASSVSGNGGTVSFSGFVDIADGTDTGQMTFSFSPPDDISTQQIDVSSVSGNGGTVSLFSVGEINTAQIDASSVSGNGGTVSFSSADEVTVDTDSGQVTLSLSLSGVSEINTAKIDASSDSGNGGTVTVSGAGEIKTEQIDTSSVSGDGGTISFSSAGNIDTAQIDTSSASGNGGAIALSAGDDINTAQIDTSSASGNGGAIALSAGDDINTAQINTSSASDESIGNGGNVTLNAQGNVQVTSINAQGGDSGMGGDVDITANGFFSATGTFTDQNNIDTSISTAAGSEGGQVIIRHGGGVGIAFDVGNASLNGTAGAITTGTDNSILPPQSFSGSYSQGTPPSDIQIIAQNNSFVVSPLPSVILPPQSLPNVISQGISPSNIDFVPQDNAFNSPQDNSFIAGNCPPDCNLEISNLRASNPLPELVFELEELFTSEFEQYLGQSGTPIKTLEDAQEELRAIEEQTGVKSALIYVFFAPINPLFQYQSQSSELSSELEVWEFGEQGLVVDKTAQSKIRRNLRPEVEDQLRIVVVTANEKPIRKRIADVSANYILATINQFQGLVLDNKNHKNDYIESANKIYQWLIESIEPDLQDQQIENLVFIMDSGLRSLPLAALYDKEGLSILNKYSVGLMPSLSLTDTRYVNIQDFQVLAMGAEKFTSGEESLPAVPVELGVITQQIWSGKEFLNEDFNLENLTKERTPEFRIVHLATHANFQPGDPVNSYIRLGNSKKLTFDQLSQLNLNDPLVELLVLSACRTVMGDSESELGFAGFAKRAGVKSALGSLWAVSDLGTLALMISFYEKMGETEIPIKAKALQQAQLAMSRGEVRLEGGQIVTSSSSYPLPSKLLRNLEDQVFTHPYYWSGFTVIGNPW</sequence>
<dbReference type="InterPro" id="IPR011050">
    <property type="entry name" value="Pectin_lyase_fold/virulence"/>
</dbReference>
<evidence type="ECO:0000313" key="3">
    <source>
        <dbReference type="Proteomes" id="UP000003835"/>
    </source>
</evidence>
<dbReference type="InterPro" id="IPR024983">
    <property type="entry name" value="CHAT_dom"/>
</dbReference>
<dbReference type="eggNOG" id="COG4995">
    <property type="taxonomic scope" value="Bacteria"/>
</dbReference>
<reference evidence="2 3" key="1">
    <citation type="submission" date="2008-07" db="EMBL/GenBank/DDBJ databases">
        <authorList>
            <person name="Tandeau de Marsac N."/>
            <person name="Ferriera S."/>
            <person name="Johnson J."/>
            <person name="Kravitz S."/>
            <person name="Beeson K."/>
            <person name="Sutton G."/>
            <person name="Rogers Y.-H."/>
            <person name="Friedman R."/>
            <person name="Frazier M."/>
            <person name="Venter J.C."/>
        </authorList>
    </citation>
    <scope>NUCLEOTIDE SEQUENCE [LARGE SCALE GENOMIC DNA]</scope>
    <source>
        <strain evidence="2 3">PCC 7420</strain>
    </source>
</reference>
<dbReference type="EMBL" id="DS989866">
    <property type="protein sequence ID" value="EDX72225.1"/>
    <property type="molecule type" value="Genomic_DNA"/>
</dbReference>
<accession>B4W0X8</accession>
<feature type="domain" description="Filamentous haemagglutinin FhaB/tRNA nuclease CdiA-like TPS" evidence="1">
    <location>
        <begin position="18"/>
        <end position="132"/>
    </location>
</feature>
<proteinExistence type="predicted"/>
<dbReference type="SMART" id="SM00912">
    <property type="entry name" value="Haemagg_act"/>
    <property type="match status" value="1"/>
</dbReference>
<dbReference type="Pfam" id="PF05860">
    <property type="entry name" value="TPS"/>
    <property type="match status" value="1"/>
</dbReference>
<evidence type="ECO:0000259" key="1">
    <source>
        <dbReference type="SMART" id="SM00912"/>
    </source>
</evidence>
<dbReference type="InterPro" id="IPR012334">
    <property type="entry name" value="Pectin_lyas_fold"/>
</dbReference>
<dbReference type="eggNOG" id="COG3210">
    <property type="taxonomic scope" value="Bacteria"/>
</dbReference>
<gene>
    <name evidence="2" type="ORF">MC7420_8317</name>
</gene>
<protein>
    <submittedName>
        <fullName evidence="2">Haemagglutination activity domain protein</fullName>
    </submittedName>
</protein>
<evidence type="ECO:0000313" key="2">
    <source>
        <dbReference type="EMBL" id="EDX72225.1"/>
    </source>
</evidence>
<dbReference type="Pfam" id="PF12770">
    <property type="entry name" value="CHAT"/>
    <property type="match status" value="1"/>
</dbReference>
<dbReference type="Gene3D" id="2.160.20.10">
    <property type="entry name" value="Single-stranded right-handed beta-helix, Pectin lyase-like"/>
    <property type="match status" value="2"/>
</dbReference>